<comment type="caution">
    <text evidence="8">The sequence shown here is derived from an EMBL/GenBank/DDBJ whole genome shotgun (WGS) entry which is preliminary data.</text>
</comment>
<keyword evidence="2 6" id="KW-0121">Carboxypeptidase</keyword>
<gene>
    <name evidence="8" type="ORF">LTR36_004319</name>
</gene>
<comment type="similarity">
    <text evidence="1 6">Belongs to the peptidase S10 family.</text>
</comment>
<evidence type="ECO:0000256" key="1">
    <source>
        <dbReference type="ARBA" id="ARBA00009431"/>
    </source>
</evidence>
<proteinExistence type="inferred from homology"/>
<keyword evidence="3 6" id="KW-0645">Protease</keyword>
<dbReference type="EC" id="3.4.16.-" evidence="6"/>
<dbReference type="PANTHER" id="PTHR11802">
    <property type="entry name" value="SERINE PROTEASE FAMILY S10 SERINE CARBOXYPEPTIDASE"/>
    <property type="match status" value="1"/>
</dbReference>
<reference evidence="8 9" key="1">
    <citation type="submission" date="2021-11" db="EMBL/GenBank/DDBJ databases">
        <title>Black yeast isolated from Biological Soil Crust.</title>
        <authorList>
            <person name="Kurbessoian T."/>
        </authorList>
    </citation>
    <scope>NUCLEOTIDE SEQUENCE [LARGE SCALE GENOMIC DNA]</scope>
    <source>
        <strain evidence="8 9">CCFEE 5522</strain>
    </source>
</reference>
<keyword evidence="6" id="KW-0732">Signal</keyword>
<name>A0AAV9JGF5_9PEZI</name>
<dbReference type="InterPro" id="IPR018202">
    <property type="entry name" value="Ser_caboxypep_ser_AS"/>
</dbReference>
<evidence type="ECO:0000256" key="6">
    <source>
        <dbReference type="RuleBase" id="RU361156"/>
    </source>
</evidence>
<evidence type="ECO:0000256" key="5">
    <source>
        <dbReference type="ARBA" id="ARBA00023180"/>
    </source>
</evidence>
<organism evidence="8 9">
    <name type="scientific">Oleoguttula mirabilis</name>
    <dbReference type="NCBI Taxonomy" id="1507867"/>
    <lineage>
        <taxon>Eukaryota</taxon>
        <taxon>Fungi</taxon>
        <taxon>Dikarya</taxon>
        <taxon>Ascomycota</taxon>
        <taxon>Pezizomycotina</taxon>
        <taxon>Dothideomycetes</taxon>
        <taxon>Dothideomycetidae</taxon>
        <taxon>Mycosphaerellales</taxon>
        <taxon>Teratosphaeriaceae</taxon>
        <taxon>Oleoguttula</taxon>
    </lineage>
</organism>
<keyword evidence="9" id="KW-1185">Reference proteome</keyword>
<keyword evidence="5" id="KW-0325">Glycoprotein</keyword>
<evidence type="ECO:0000256" key="2">
    <source>
        <dbReference type="ARBA" id="ARBA00022645"/>
    </source>
</evidence>
<dbReference type="GO" id="GO:0006508">
    <property type="term" value="P:proteolysis"/>
    <property type="evidence" value="ECO:0007669"/>
    <property type="project" value="UniProtKB-KW"/>
</dbReference>
<evidence type="ECO:0000256" key="3">
    <source>
        <dbReference type="ARBA" id="ARBA00022670"/>
    </source>
</evidence>
<evidence type="ECO:0000313" key="8">
    <source>
        <dbReference type="EMBL" id="KAK4544428.1"/>
    </source>
</evidence>
<sequence length="549" mass="60285">MHLSVFVAALCGITSVAALQSPHRRAPVKPKRALPVQHEAKNAHQKRQSSYLTSKSAKFAVNGSAIPEVDFDIGESYAGTLSISSNATDTNALWFWFFPSENADAGDEIVIWLNGGPGCSSLDGLLQENGPFLWQSGTYSPIKNSYAWTNLTNMVWVDQPIGTGFSPAAPGAPPKIKNEKDVAEDFMGFWKNFMETFDLTGRKVYITGESYAGQYIPYIAYYMLETNNTDYYNVSGIQINDPSINYDDTLIYAPAVTHLNAYSNIFGLNQTFMTSINERAEKCGYFQFMDYALSFPPPTKIPTAPNSSAPGCDVWDDIIAAAVYVNPCFNIYHLIDYCPYLWDQLGFPSLGWGPNDYFNRTDVQAAIHAPATDYTICGDETLGLIDPGDESIPSSLFAIAPVIEKTNNVIIGHGWLDFLLLANGTLISIQNMTWNGLQGFQTSPYADGDNFFVPYHPGLAEVLYEIDYQPIPPTPAENVAGAGLLGTTHTERGLTFVTVNHAGHEIPQYVPGAAYRQLEFLLGRIPSLTVRGDFTTQSGNYTGTTPPSR</sequence>
<dbReference type="Pfam" id="PF00450">
    <property type="entry name" value="Peptidase_S10"/>
    <property type="match status" value="1"/>
</dbReference>
<evidence type="ECO:0000313" key="9">
    <source>
        <dbReference type="Proteomes" id="UP001324427"/>
    </source>
</evidence>
<dbReference type="PRINTS" id="PR00724">
    <property type="entry name" value="CRBOXYPTASEC"/>
</dbReference>
<dbReference type="Proteomes" id="UP001324427">
    <property type="component" value="Unassembled WGS sequence"/>
</dbReference>
<accession>A0AAV9JGF5</accession>
<dbReference type="PANTHER" id="PTHR11802:SF116">
    <property type="entry name" value="CARBOXYPEPTIDASE"/>
    <property type="match status" value="1"/>
</dbReference>
<feature type="signal peptide" evidence="6">
    <location>
        <begin position="1"/>
        <end position="18"/>
    </location>
</feature>
<dbReference type="InterPro" id="IPR001563">
    <property type="entry name" value="Peptidase_S10"/>
</dbReference>
<dbReference type="SUPFAM" id="SSF53474">
    <property type="entry name" value="alpha/beta-Hydrolases"/>
    <property type="match status" value="1"/>
</dbReference>
<dbReference type="PROSITE" id="PS00131">
    <property type="entry name" value="CARBOXYPEPT_SER_SER"/>
    <property type="match status" value="1"/>
</dbReference>
<feature type="compositionally biased region" description="Basic residues" evidence="7">
    <location>
        <begin position="23"/>
        <end position="32"/>
    </location>
</feature>
<evidence type="ECO:0000256" key="4">
    <source>
        <dbReference type="ARBA" id="ARBA00022801"/>
    </source>
</evidence>
<dbReference type="GO" id="GO:0004185">
    <property type="term" value="F:serine-type carboxypeptidase activity"/>
    <property type="evidence" value="ECO:0007669"/>
    <property type="project" value="UniProtKB-UniRule"/>
</dbReference>
<dbReference type="Gene3D" id="3.40.50.1820">
    <property type="entry name" value="alpha/beta hydrolase"/>
    <property type="match status" value="1"/>
</dbReference>
<feature type="region of interest" description="Disordered" evidence="7">
    <location>
        <begin position="23"/>
        <end position="49"/>
    </location>
</feature>
<protein>
    <recommendedName>
        <fullName evidence="6">Carboxypeptidase</fullName>
        <ecNumber evidence="6">3.4.16.-</ecNumber>
    </recommendedName>
</protein>
<dbReference type="AlphaFoldDB" id="A0AAV9JGF5"/>
<keyword evidence="4 6" id="KW-0378">Hydrolase</keyword>
<dbReference type="InterPro" id="IPR029058">
    <property type="entry name" value="AB_hydrolase_fold"/>
</dbReference>
<feature type="chain" id="PRO_5043113009" description="Carboxypeptidase" evidence="6">
    <location>
        <begin position="19"/>
        <end position="549"/>
    </location>
</feature>
<dbReference type="EMBL" id="JAVFHQ010000025">
    <property type="protein sequence ID" value="KAK4544428.1"/>
    <property type="molecule type" value="Genomic_DNA"/>
</dbReference>
<evidence type="ECO:0000256" key="7">
    <source>
        <dbReference type="SAM" id="MobiDB-lite"/>
    </source>
</evidence>